<evidence type="ECO:0000313" key="7">
    <source>
        <dbReference type="WBParaSite" id="ACRNAN_Path_1366.g5364.t1"/>
    </source>
</evidence>
<evidence type="ECO:0000256" key="3">
    <source>
        <dbReference type="ARBA" id="ARBA00022295"/>
    </source>
</evidence>
<dbReference type="InterPro" id="IPR032143">
    <property type="entry name" value="BORCS7"/>
</dbReference>
<name>A0A914BZI9_9BILA</name>
<keyword evidence="4" id="KW-0472">Membrane</keyword>
<organism evidence="6 7">
    <name type="scientific">Acrobeloides nanus</name>
    <dbReference type="NCBI Taxonomy" id="290746"/>
    <lineage>
        <taxon>Eukaryota</taxon>
        <taxon>Metazoa</taxon>
        <taxon>Ecdysozoa</taxon>
        <taxon>Nematoda</taxon>
        <taxon>Chromadorea</taxon>
        <taxon>Rhabditida</taxon>
        <taxon>Tylenchina</taxon>
        <taxon>Cephalobomorpha</taxon>
        <taxon>Cephaloboidea</taxon>
        <taxon>Cephalobidae</taxon>
        <taxon>Acrobeloides</taxon>
    </lineage>
</organism>
<dbReference type="PANTHER" id="PTHR31397:SF1">
    <property type="entry name" value="BLOC-1-RELATED COMPLEX SUBUNIT 7"/>
    <property type="match status" value="1"/>
</dbReference>
<keyword evidence="5" id="KW-0458">Lysosome</keyword>
<dbReference type="PANTHER" id="PTHR31397">
    <property type="entry name" value="BLOC-1-RELATED COMPLEX SUBUNIT 7 BORSC7"/>
    <property type="match status" value="1"/>
</dbReference>
<dbReference type="Proteomes" id="UP000887540">
    <property type="component" value="Unplaced"/>
</dbReference>
<dbReference type="GO" id="GO:0099078">
    <property type="term" value="C:BORC complex"/>
    <property type="evidence" value="ECO:0007669"/>
    <property type="project" value="TreeGrafter"/>
</dbReference>
<evidence type="ECO:0000256" key="1">
    <source>
        <dbReference type="ARBA" id="ARBA00004656"/>
    </source>
</evidence>
<dbReference type="GO" id="GO:0005765">
    <property type="term" value="C:lysosomal membrane"/>
    <property type="evidence" value="ECO:0007669"/>
    <property type="project" value="UniProtKB-SubCell"/>
</dbReference>
<evidence type="ECO:0000256" key="5">
    <source>
        <dbReference type="ARBA" id="ARBA00023228"/>
    </source>
</evidence>
<comment type="similarity">
    <text evidence="2">Belongs to the BORCS7 family.</text>
</comment>
<dbReference type="Pfam" id="PF16088">
    <property type="entry name" value="BORCS7"/>
    <property type="match status" value="1"/>
</dbReference>
<evidence type="ECO:0000256" key="2">
    <source>
        <dbReference type="ARBA" id="ARBA00005433"/>
    </source>
</evidence>
<protein>
    <recommendedName>
        <fullName evidence="3">BLOC-1-related complex subunit 7</fullName>
    </recommendedName>
</protein>
<dbReference type="AlphaFoldDB" id="A0A914BZI9"/>
<evidence type="ECO:0000256" key="4">
    <source>
        <dbReference type="ARBA" id="ARBA00023136"/>
    </source>
</evidence>
<reference evidence="7" key="1">
    <citation type="submission" date="2022-11" db="UniProtKB">
        <authorList>
            <consortium name="WormBaseParasite"/>
        </authorList>
    </citation>
    <scope>IDENTIFICATION</scope>
</reference>
<accession>A0A914BZI9</accession>
<dbReference type="WBParaSite" id="ACRNAN_Path_1366.g5364.t1">
    <property type="protein sequence ID" value="ACRNAN_Path_1366.g5364.t1"/>
    <property type="gene ID" value="ACRNAN_Path_1366.g5364"/>
</dbReference>
<comment type="subcellular location">
    <subcellularLocation>
        <location evidence="1">Lysosome membrane</location>
    </subcellularLocation>
</comment>
<keyword evidence="6" id="KW-1185">Reference proteome</keyword>
<sequence>MSKVVLEGKNRLPGKIQEAVLDLGVALAQVQTSSGSTETLSTLIKNYVALDPTIENTSANLGKLEQIVGQLETHSEAIEHSIEHISDIQDKMQAIERNNYYCKNSTESKEDVEDNIK</sequence>
<proteinExistence type="inferred from homology"/>
<evidence type="ECO:0000313" key="6">
    <source>
        <dbReference type="Proteomes" id="UP000887540"/>
    </source>
</evidence>